<protein>
    <submittedName>
        <fullName evidence="1">Recombinase</fullName>
    </submittedName>
</protein>
<organism evidence="1 2">
    <name type="scientific">Providencia rettgeri</name>
    <dbReference type="NCBI Taxonomy" id="587"/>
    <lineage>
        <taxon>Bacteria</taxon>
        <taxon>Pseudomonadati</taxon>
        <taxon>Pseudomonadota</taxon>
        <taxon>Gammaproteobacteria</taxon>
        <taxon>Enterobacterales</taxon>
        <taxon>Morganellaceae</taxon>
        <taxon>Providencia</taxon>
    </lineage>
</organism>
<dbReference type="EMBL" id="NOWC01000045">
    <property type="protein sequence ID" value="OZS72132.1"/>
    <property type="molecule type" value="Genomic_DNA"/>
</dbReference>
<dbReference type="InterPro" id="IPR019701">
    <property type="entry name" value="Phage_P22_NinX"/>
</dbReference>
<sequence length="122" mass="13864">MIQKTDKYTELSDFEINLAVAHIVLGKDNYDWCPDKKEVYLAGIDGGDFLPHGYFDPCNNPTDAMPIIIENKIGLSPMYHSNKWTADCLDYDFISVNKNPLRAAMELFLLMKDAENENNNNG</sequence>
<evidence type="ECO:0000313" key="1">
    <source>
        <dbReference type="EMBL" id="OZS72132.1"/>
    </source>
</evidence>
<comment type="caution">
    <text evidence="1">The sequence shown here is derived from an EMBL/GenBank/DDBJ whole genome shotgun (WGS) entry which is preliminary data.</text>
</comment>
<name>A0A264VLE9_PRORE</name>
<dbReference type="Pfam" id="PF10765">
    <property type="entry name" value="Phage_P22_NinX"/>
    <property type="match status" value="1"/>
</dbReference>
<dbReference type="Proteomes" id="UP000216001">
    <property type="component" value="Unassembled WGS sequence"/>
</dbReference>
<gene>
    <name evidence="1" type="ORF">CHI95_23470</name>
</gene>
<proteinExistence type="predicted"/>
<evidence type="ECO:0000313" key="2">
    <source>
        <dbReference type="Proteomes" id="UP000216001"/>
    </source>
</evidence>
<accession>A0A264VLE9</accession>
<reference evidence="1 2" key="1">
    <citation type="submission" date="2017-07" db="EMBL/GenBank/DDBJ databases">
        <title>blaIMP-27 on transferable plasmids in Proteus mirabilis and Providencia rettgeri.</title>
        <authorList>
            <person name="Potter R."/>
        </authorList>
    </citation>
    <scope>NUCLEOTIDE SEQUENCE [LARGE SCALE GENOMIC DNA]</scope>
    <source>
        <strain evidence="1 2">PR1</strain>
    </source>
</reference>
<dbReference type="RefSeq" id="WP_094963166.1">
    <property type="nucleotide sequence ID" value="NZ_NOWC01000045.1"/>
</dbReference>
<dbReference type="AlphaFoldDB" id="A0A264VLE9"/>